<dbReference type="InterPro" id="IPR001791">
    <property type="entry name" value="Laminin_G"/>
</dbReference>
<evidence type="ECO:0000256" key="1">
    <source>
        <dbReference type="PROSITE-ProRule" id="PRU00122"/>
    </source>
</evidence>
<dbReference type="Proteomes" id="UP000762676">
    <property type="component" value="Unassembled WGS sequence"/>
</dbReference>
<dbReference type="PROSITE" id="PS50025">
    <property type="entry name" value="LAM_G_DOMAIN"/>
    <property type="match status" value="1"/>
</dbReference>
<reference evidence="4 5" key="1">
    <citation type="journal article" date="2021" name="Elife">
        <title>Chloroplast acquisition without the gene transfer in kleptoplastic sea slugs, Plakobranchus ocellatus.</title>
        <authorList>
            <person name="Maeda T."/>
            <person name="Takahashi S."/>
            <person name="Yoshida T."/>
            <person name="Shimamura S."/>
            <person name="Takaki Y."/>
            <person name="Nagai Y."/>
            <person name="Toyoda A."/>
            <person name="Suzuki Y."/>
            <person name="Arimoto A."/>
            <person name="Ishii H."/>
            <person name="Satoh N."/>
            <person name="Nishiyama T."/>
            <person name="Hasebe M."/>
            <person name="Maruyama T."/>
            <person name="Minagawa J."/>
            <person name="Obokata J."/>
            <person name="Shigenobu S."/>
        </authorList>
    </citation>
    <scope>NUCLEOTIDE SEQUENCE [LARGE SCALE GENOMIC DNA]</scope>
</reference>
<evidence type="ECO:0000256" key="2">
    <source>
        <dbReference type="SAM" id="MobiDB-lite"/>
    </source>
</evidence>
<evidence type="ECO:0000259" key="3">
    <source>
        <dbReference type="PROSITE" id="PS50025"/>
    </source>
</evidence>
<dbReference type="CDD" id="cd00110">
    <property type="entry name" value="LamG"/>
    <property type="match status" value="1"/>
</dbReference>
<protein>
    <submittedName>
        <fullName evidence="4">Neurexin-1-alpha</fullName>
    </submittedName>
</protein>
<comment type="caution">
    <text evidence="1">Lacks conserved residue(s) required for the propagation of feature annotation.</text>
</comment>
<comment type="caution">
    <text evidence="4">The sequence shown here is derived from an EMBL/GenBank/DDBJ whole genome shotgun (WGS) entry which is preliminary data.</text>
</comment>
<feature type="region of interest" description="Disordered" evidence="2">
    <location>
        <begin position="63"/>
        <end position="100"/>
    </location>
</feature>
<keyword evidence="5" id="KW-1185">Reference proteome</keyword>
<dbReference type="SUPFAM" id="SSF49899">
    <property type="entry name" value="Concanavalin A-like lectins/glucanases"/>
    <property type="match status" value="1"/>
</dbReference>
<dbReference type="Gene3D" id="2.60.120.200">
    <property type="match status" value="1"/>
</dbReference>
<feature type="compositionally biased region" description="Basic and acidic residues" evidence="2">
    <location>
        <begin position="78"/>
        <end position="90"/>
    </location>
</feature>
<evidence type="ECO:0000313" key="5">
    <source>
        <dbReference type="Proteomes" id="UP000762676"/>
    </source>
</evidence>
<dbReference type="AlphaFoldDB" id="A0AAV4GGF3"/>
<sequence length="373" mass="42174">MVLDPLPGFVSQGRKRGRRYKPHNMLLQQKSNSKVLSFSTKAASFLLISLLLSITPHLAYSQKQIHDHPQHGNNIKYPDSETKNKNKDAVPHQNDSPQLSHETHIADDFDNTWTFFSPDLSYMDFSPVIREDQSQHLSLAFRTQRANGLLLLQHIPGLRDTPMSSVLSEYQLFVELRQGSLRAGLIVNHFQDFITTGKALNNDAWHRIDLAIDVTRREMRLSLDGKMFRETLKAYTWGNAEDILLWSHLKPIVSLGALVVKHFIIQSTNGNIVEILFVLMPLYLVSLRTRSISLNNLAASWVSIRNKGKQLPELRAICRMSEGRGVCQTGRLPGPPDLQRLRGRDLWLPGPVCGRQVVRAGALHQPVHARGAV</sequence>
<organism evidence="4 5">
    <name type="scientific">Elysia marginata</name>
    <dbReference type="NCBI Taxonomy" id="1093978"/>
    <lineage>
        <taxon>Eukaryota</taxon>
        <taxon>Metazoa</taxon>
        <taxon>Spiralia</taxon>
        <taxon>Lophotrochozoa</taxon>
        <taxon>Mollusca</taxon>
        <taxon>Gastropoda</taxon>
        <taxon>Heterobranchia</taxon>
        <taxon>Euthyneura</taxon>
        <taxon>Panpulmonata</taxon>
        <taxon>Sacoglossa</taxon>
        <taxon>Placobranchoidea</taxon>
        <taxon>Plakobranchidae</taxon>
        <taxon>Elysia</taxon>
    </lineage>
</organism>
<gene>
    <name evidence="4" type="ORF">ElyMa_004144900</name>
</gene>
<dbReference type="InterPro" id="IPR013320">
    <property type="entry name" value="ConA-like_dom_sf"/>
</dbReference>
<feature type="domain" description="Laminin G" evidence="3">
    <location>
        <begin position="112"/>
        <end position="318"/>
    </location>
</feature>
<accession>A0AAV4GGF3</accession>
<dbReference type="EMBL" id="BMAT01008392">
    <property type="protein sequence ID" value="GFR84211.1"/>
    <property type="molecule type" value="Genomic_DNA"/>
</dbReference>
<name>A0AAV4GGF3_9GAST</name>
<evidence type="ECO:0000313" key="4">
    <source>
        <dbReference type="EMBL" id="GFR84211.1"/>
    </source>
</evidence>
<proteinExistence type="predicted"/>
<dbReference type="Pfam" id="PF02210">
    <property type="entry name" value="Laminin_G_2"/>
    <property type="match status" value="1"/>
</dbReference>